<sequence>MMHEQKKTVWQKDVNRAKFLGGLPIQFWRIMDIIDEIVPEKPVDYTSIYNLLQEVIDQESCQLVHADQIPDIY</sequence>
<reference evidence="2" key="1">
    <citation type="submission" date="2022-11" db="UniProtKB">
        <authorList>
            <consortium name="WormBaseParasite"/>
        </authorList>
    </citation>
    <scope>IDENTIFICATION</scope>
</reference>
<dbReference type="Proteomes" id="UP000887579">
    <property type="component" value="Unplaced"/>
</dbReference>
<proteinExistence type="predicted"/>
<protein>
    <submittedName>
        <fullName evidence="2">Uncharacterized protein</fullName>
    </submittedName>
</protein>
<name>A0AC34G5K8_9BILA</name>
<dbReference type="WBParaSite" id="ES5_v2.g24804.t1">
    <property type="protein sequence ID" value="ES5_v2.g24804.t1"/>
    <property type="gene ID" value="ES5_v2.g24804"/>
</dbReference>
<accession>A0AC34G5K8</accession>
<evidence type="ECO:0000313" key="2">
    <source>
        <dbReference type="WBParaSite" id="ES5_v2.g24804.t1"/>
    </source>
</evidence>
<organism evidence="1 2">
    <name type="scientific">Panagrolaimus sp. ES5</name>
    <dbReference type="NCBI Taxonomy" id="591445"/>
    <lineage>
        <taxon>Eukaryota</taxon>
        <taxon>Metazoa</taxon>
        <taxon>Ecdysozoa</taxon>
        <taxon>Nematoda</taxon>
        <taxon>Chromadorea</taxon>
        <taxon>Rhabditida</taxon>
        <taxon>Tylenchina</taxon>
        <taxon>Panagrolaimomorpha</taxon>
        <taxon>Panagrolaimoidea</taxon>
        <taxon>Panagrolaimidae</taxon>
        <taxon>Panagrolaimus</taxon>
    </lineage>
</organism>
<evidence type="ECO:0000313" key="1">
    <source>
        <dbReference type="Proteomes" id="UP000887579"/>
    </source>
</evidence>